<accession>A0A814RBR6</accession>
<feature type="compositionally biased region" description="Polar residues" evidence="2">
    <location>
        <begin position="230"/>
        <end position="239"/>
    </location>
</feature>
<feature type="compositionally biased region" description="Polar residues" evidence="2">
    <location>
        <begin position="247"/>
        <end position="265"/>
    </location>
</feature>
<evidence type="ECO:0000256" key="2">
    <source>
        <dbReference type="SAM" id="MobiDB-lite"/>
    </source>
</evidence>
<feature type="compositionally biased region" description="Polar residues" evidence="2">
    <location>
        <begin position="106"/>
        <end position="115"/>
    </location>
</feature>
<comment type="caution">
    <text evidence="3">The sequence shown here is derived from an EMBL/GenBank/DDBJ whole genome shotgun (WGS) entry which is preliminary data.</text>
</comment>
<feature type="compositionally biased region" description="Polar residues" evidence="2">
    <location>
        <begin position="875"/>
        <end position="885"/>
    </location>
</feature>
<feature type="compositionally biased region" description="Basic and acidic residues" evidence="2">
    <location>
        <begin position="1"/>
        <end position="24"/>
    </location>
</feature>
<feature type="compositionally biased region" description="Polar residues" evidence="2">
    <location>
        <begin position="910"/>
        <end position="923"/>
    </location>
</feature>
<feature type="region of interest" description="Disordered" evidence="2">
    <location>
        <begin position="669"/>
        <end position="720"/>
    </location>
</feature>
<feature type="coiled-coil region" evidence="1">
    <location>
        <begin position="399"/>
        <end position="426"/>
    </location>
</feature>
<feature type="region of interest" description="Disordered" evidence="2">
    <location>
        <begin position="278"/>
        <end position="381"/>
    </location>
</feature>
<feature type="region of interest" description="Disordered" evidence="2">
    <location>
        <begin position="106"/>
        <end position="136"/>
    </location>
</feature>
<feature type="compositionally biased region" description="Polar residues" evidence="2">
    <location>
        <begin position="710"/>
        <end position="720"/>
    </location>
</feature>
<dbReference type="Proteomes" id="UP000663889">
    <property type="component" value="Unassembled WGS sequence"/>
</dbReference>
<feature type="compositionally biased region" description="Polar residues" evidence="2">
    <location>
        <begin position="337"/>
        <end position="353"/>
    </location>
</feature>
<dbReference type="AlphaFoldDB" id="A0A814RBR6"/>
<reference evidence="3" key="1">
    <citation type="submission" date="2021-02" db="EMBL/GenBank/DDBJ databases">
        <authorList>
            <person name="Nowell W R."/>
        </authorList>
    </citation>
    <scope>NUCLEOTIDE SEQUENCE</scope>
</reference>
<keyword evidence="1" id="KW-0175">Coiled coil</keyword>
<feature type="compositionally biased region" description="Acidic residues" evidence="2">
    <location>
        <begin position="363"/>
        <end position="373"/>
    </location>
</feature>
<evidence type="ECO:0000313" key="4">
    <source>
        <dbReference type="Proteomes" id="UP000663889"/>
    </source>
</evidence>
<gene>
    <name evidence="3" type="ORF">SEV965_LOCUS17379</name>
</gene>
<proteinExistence type="predicted"/>
<organism evidence="3 4">
    <name type="scientific">Rotaria sordida</name>
    <dbReference type="NCBI Taxonomy" id="392033"/>
    <lineage>
        <taxon>Eukaryota</taxon>
        <taxon>Metazoa</taxon>
        <taxon>Spiralia</taxon>
        <taxon>Gnathifera</taxon>
        <taxon>Rotifera</taxon>
        <taxon>Eurotatoria</taxon>
        <taxon>Bdelloidea</taxon>
        <taxon>Philodinida</taxon>
        <taxon>Philodinidae</taxon>
        <taxon>Rotaria</taxon>
    </lineage>
</organism>
<protein>
    <submittedName>
        <fullName evidence="3">Uncharacterized protein</fullName>
    </submittedName>
</protein>
<feature type="region of interest" description="Disordered" evidence="2">
    <location>
        <begin position="169"/>
        <end position="195"/>
    </location>
</feature>
<dbReference type="EMBL" id="CAJNOU010000994">
    <property type="protein sequence ID" value="CAF1130299.1"/>
    <property type="molecule type" value="Genomic_DNA"/>
</dbReference>
<evidence type="ECO:0000256" key="1">
    <source>
        <dbReference type="SAM" id="Coils"/>
    </source>
</evidence>
<feature type="region of interest" description="Disordered" evidence="2">
    <location>
        <begin position="1"/>
        <end position="30"/>
    </location>
</feature>
<feature type="compositionally biased region" description="Polar residues" evidence="2">
    <location>
        <begin position="671"/>
        <end position="695"/>
    </location>
</feature>
<evidence type="ECO:0000313" key="3">
    <source>
        <dbReference type="EMBL" id="CAF1130299.1"/>
    </source>
</evidence>
<feature type="compositionally biased region" description="Low complexity" evidence="2">
    <location>
        <begin position="291"/>
        <end position="308"/>
    </location>
</feature>
<sequence>MLENSSDHNDSSNHQHDNVKKENMKNNQRSIPLTRQVIVVDDNWIMKPLKNENKFIQSTNQGEATLLETEQDETSFVNSNQRLVFSSDQSKSVNTVNKMQQSRNINTFSPHNLNKNTEKPHSISKTNNMQSSSSLRNRTKTNIIPLPKRTSTFPINKITNIETRKSISRIPVPSNSSSRSISHSPSEATLLETEQDETSFLNSNQRLVFSSDHSKSVNTVNKMQQSRNINTFSPHNLNKTTEKPHSISKTNNMQSSSLRNRTKTNIIPLPKRTSTFPINKITNIETRKPISRIPVPSNSSSRSISHSPSRTKDKRQISSTSRDSAFHLVTRNDHQKQMNSKTHSLSNSNNSSFKDNRKRITNSDDDDDHDPETDNLNQDDLKLKLKEEKRHGKKKGELLNKLHESYEELLEKYAHAENTIDQLRFQPKIFNENTPRSTTSEHHVHIIQQPTVNIATLRSSGVYHSTTGSPFSSIIPVTSTTTTTTTPVRKSVSPAYSEELKTPETYKFNLLGQTKTLGHKMKSFLTLMDADQLSLAEQKQVYDNIKQDYEKLIQTLDRKKYDDDDLHNINLDGDLNEELEIMKQLLKEIVQRITENLLGKSIDSSSAERNIRLIHDDSHSSQLSARSSLCNHNDLMDQYQKLLNAVNTENTNKNDQTKMIFNELETDSKQIKTTSHDSSQSSLFDHHPTSTTNKQKPYVYVSGDSDDEQQPSSNITPIPTMKSIESTSFEPDYISSSFVKYHQHRIEEQPYRHVIDTTTKKKNEHENVEKPTKTKGKIKIEQKKIKNDHQYNKQSNPLIPSDRNRYTNNSIKTRSNDYDSGIGTNNITKLSYDSKLYTSTMDESHFQSFDDGQESMSSSHSSSSDFTSSGRPYSKYTNRFDSSPSNRRKLQDPHSSDIETHVTGSFDPIPQTSSFNKRINHNYNIGKPQKTPVYYNSRGIPFHRSTSIGNNKMKYSHSVIVPKIHTQQNLYYQQTIPITQHQPRYRSSLYINHPHTNKYFDQYKSNNLYLDSQTGIIYRYESNKNQYPTKSYCGSPSQSNLYECAQCGSITTYHHRHHINSTLKRTPSYQDDPGYESGYKKRNHRHRCMDEYISSSDSDSDTTSNYLDIIELNEAYNRAEKVRHNSQSLSRHINRQLKLALAAI</sequence>
<feature type="region of interest" description="Disordered" evidence="2">
    <location>
        <begin position="846"/>
        <end position="923"/>
    </location>
</feature>
<feature type="region of interest" description="Disordered" evidence="2">
    <location>
        <begin position="760"/>
        <end position="825"/>
    </location>
</feature>
<feature type="compositionally biased region" description="Low complexity" evidence="2">
    <location>
        <begin position="169"/>
        <end position="186"/>
    </location>
</feature>
<feature type="compositionally biased region" description="Low complexity" evidence="2">
    <location>
        <begin position="855"/>
        <end position="869"/>
    </location>
</feature>
<feature type="compositionally biased region" description="Polar residues" evidence="2">
    <location>
        <begin position="123"/>
        <end position="136"/>
    </location>
</feature>
<feature type="compositionally biased region" description="Basic and acidic residues" evidence="2">
    <location>
        <begin position="889"/>
        <end position="900"/>
    </location>
</feature>
<feature type="compositionally biased region" description="Basic and acidic residues" evidence="2">
    <location>
        <begin position="760"/>
        <end position="791"/>
    </location>
</feature>
<feature type="region of interest" description="Disordered" evidence="2">
    <location>
        <begin position="230"/>
        <end position="265"/>
    </location>
</feature>
<feature type="coiled-coil region" evidence="1">
    <location>
        <begin position="535"/>
        <end position="596"/>
    </location>
</feature>
<name>A0A814RBR6_9BILA</name>